<evidence type="ECO:0000259" key="11">
    <source>
        <dbReference type="Pfam" id="PF00535"/>
    </source>
</evidence>
<dbReference type="RefSeq" id="WP_045297594.1">
    <property type="nucleotide sequence ID" value="NZ_JYJA01000029.1"/>
</dbReference>
<keyword evidence="3 12" id="KW-0328">Glycosyltransferase</keyword>
<evidence type="ECO:0000256" key="9">
    <source>
        <dbReference type="ARBA" id="ARBA00040345"/>
    </source>
</evidence>
<gene>
    <name evidence="12" type="primary">hyaD</name>
    <name evidence="12" type="ORF">RS82_01172</name>
</gene>
<dbReference type="InterPro" id="IPR029044">
    <property type="entry name" value="Nucleotide-diphossugar_trans"/>
</dbReference>
<dbReference type="PANTHER" id="PTHR43646">
    <property type="entry name" value="GLYCOSYLTRANSFERASE"/>
    <property type="match status" value="1"/>
</dbReference>
<sequence length="287" mass="31100">MLSIIIAAHNEEPVIGSCLDAIRNGLRTDAEIIVSANGCTDRTVEVAREHRAAVIDRPEPGKPGALNAADELATGYPRVYLDADIRVPEGGVAALERLLDQGALAAVPRRRVDTSGRPLAVRAYFAINERLPVFRDGLFGRGMIAVSESGRRRFDRFPAMIADDLFLDSQFSAAEKAEATSVEVVVEAPRTTKALVNRLVRVRRGNAEMRSASASGEVAVAIRPSDKWAWLRDVILPNPHLVFAAVPYLVITVTAALRARRAPDTADAWGRDESTRQMTPDLIGSTG</sequence>
<dbReference type="SUPFAM" id="SSF53448">
    <property type="entry name" value="Nucleotide-diphospho-sugar transferases"/>
    <property type="match status" value="1"/>
</dbReference>
<accession>A0A0M2HHL7</accession>
<feature type="domain" description="Glycosyltransferase 2-like" evidence="11">
    <location>
        <begin position="3"/>
        <end position="130"/>
    </location>
</feature>
<dbReference type="GO" id="GO:0005886">
    <property type="term" value="C:plasma membrane"/>
    <property type="evidence" value="ECO:0007669"/>
    <property type="project" value="UniProtKB-SubCell"/>
</dbReference>
<protein>
    <recommendedName>
        <fullName evidence="9">4,4'-diaponeurosporenoate glycosyltransferase</fullName>
    </recommendedName>
</protein>
<keyword evidence="4 12" id="KW-0808">Transferase</keyword>
<comment type="function">
    <text evidence="6">Catalyzes the glycosylation of 4,4'-diaponeurosporenoate, i.e. the esterification of glucose at the C1'' position with the carboxyl group of 4,4'-diaponeurosporenic acid, to form glycosyl-4,4'-diaponeurosporenoate. This is a step in the biosynthesis of staphyloxanthin, an orange pigment present in most staphylococci strains.</text>
</comment>
<evidence type="ECO:0000313" key="12">
    <source>
        <dbReference type="EMBL" id="KJL43796.1"/>
    </source>
</evidence>
<evidence type="ECO:0000313" key="13">
    <source>
        <dbReference type="Proteomes" id="UP000034098"/>
    </source>
</evidence>
<evidence type="ECO:0000256" key="10">
    <source>
        <dbReference type="SAM" id="MobiDB-lite"/>
    </source>
</evidence>
<dbReference type="EMBL" id="JYJA01000029">
    <property type="protein sequence ID" value="KJL43796.1"/>
    <property type="molecule type" value="Genomic_DNA"/>
</dbReference>
<reference evidence="12 13" key="1">
    <citation type="submission" date="2015-02" db="EMBL/GenBank/DDBJ databases">
        <title>Draft genome sequences of ten Microbacterium spp. with emphasis on heavy metal contaminated environments.</title>
        <authorList>
            <person name="Corretto E."/>
        </authorList>
    </citation>
    <scope>NUCLEOTIDE SEQUENCE [LARGE SCALE GENOMIC DNA]</scope>
    <source>
        <strain evidence="12 13">DSM 8608</strain>
    </source>
</reference>
<evidence type="ECO:0000256" key="4">
    <source>
        <dbReference type="ARBA" id="ARBA00022679"/>
    </source>
</evidence>
<keyword evidence="13" id="KW-1185">Reference proteome</keyword>
<organism evidence="12 13">
    <name type="scientific">Microbacterium trichothecenolyticum</name>
    <name type="common">Aureobacterium trichothecenolyticum</name>
    <dbReference type="NCBI Taxonomy" id="69370"/>
    <lineage>
        <taxon>Bacteria</taxon>
        <taxon>Bacillati</taxon>
        <taxon>Actinomycetota</taxon>
        <taxon>Actinomycetes</taxon>
        <taxon>Micrococcales</taxon>
        <taxon>Microbacteriaceae</taxon>
        <taxon>Microbacterium</taxon>
    </lineage>
</organism>
<dbReference type="PATRIC" id="fig|69370.6.peg.1206"/>
<dbReference type="GO" id="GO:0016757">
    <property type="term" value="F:glycosyltransferase activity"/>
    <property type="evidence" value="ECO:0007669"/>
    <property type="project" value="UniProtKB-KW"/>
</dbReference>
<dbReference type="AlphaFoldDB" id="A0A0M2HHL7"/>
<keyword evidence="2" id="KW-1003">Cell membrane</keyword>
<proteinExistence type="inferred from homology"/>
<dbReference type="Pfam" id="PF00535">
    <property type="entry name" value="Glycos_transf_2"/>
    <property type="match status" value="1"/>
</dbReference>
<comment type="pathway">
    <text evidence="7">Carotenoid biosynthesis; staphyloxanthin biosynthesis; staphyloxanthin from farnesyl diphosphate: step 4/5.</text>
</comment>
<keyword evidence="5" id="KW-0472">Membrane</keyword>
<comment type="caution">
    <text evidence="12">The sequence shown here is derived from an EMBL/GenBank/DDBJ whole genome shotgun (WGS) entry which is preliminary data.</text>
</comment>
<evidence type="ECO:0000256" key="3">
    <source>
        <dbReference type="ARBA" id="ARBA00022676"/>
    </source>
</evidence>
<dbReference type="OrthoDB" id="9771846at2"/>
<dbReference type="PANTHER" id="PTHR43646:SF2">
    <property type="entry name" value="GLYCOSYLTRANSFERASE 2-LIKE DOMAIN-CONTAINING PROTEIN"/>
    <property type="match status" value="1"/>
</dbReference>
<evidence type="ECO:0000256" key="6">
    <source>
        <dbReference type="ARBA" id="ARBA00037281"/>
    </source>
</evidence>
<feature type="compositionally biased region" description="Basic and acidic residues" evidence="10">
    <location>
        <begin position="264"/>
        <end position="275"/>
    </location>
</feature>
<dbReference type="Gene3D" id="3.90.550.10">
    <property type="entry name" value="Spore Coat Polysaccharide Biosynthesis Protein SpsA, Chain A"/>
    <property type="match status" value="1"/>
</dbReference>
<feature type="region of interest" description="Disordered" evidence="10">
    <location>
        <begin position="264"/>
        <end position="287"/>
    </location>
</feature>
<evidence type="ECO:0000256" key="5">
    <source>
        <dbReference type="ARBA" id="ARBA00023136"/>
    </source>
</evidence>
<comment type="subcellular location">
    <subcellularLocation>
        <location evidence="1">Cell membrane</location>
    </subcellularLocation>
</comment>
<dbReference type="InterPro" id="IPR001173">
    <property type="entry name" value="Glyco_trans_2-like"/>
</dbReference>
<comment type="similarity">
    <text evidence="8">Belongs to the glycosyltransferase 2 family. CrtQ subfamily.</text>
</comment>
<evidence type="ECO:0000256" key="2">
    <source>
        <dbReference type="ARBA" id="ARBA00022475"/>
    </source>
</evidence>
<name>A0A0M2HHL7_MICTR</name>
<evidence type="ECO:0000256" key="1">
    <source>
        <dbReference type="ARBA" id="ARBA00004236"/>
    </source>
</evidence>
<dbReference type="Proteomes" id="UP000034098">
    <property type="component" value="Unassembled WGS sequence"/>
</dbReference>
<evidence type="ECO:0000256" key="8">
    <source>
        <dbReference type="ARBA" id="ARBA00038120"/>
    </source>
</evidence>
<evidence type="ECO:0000256" key="7">
    <source>
        <dbReference type="ARBA" id="ARBA00037904"/>
    </source>
</evidence>